<sequence>MANVVTGAADTIAVEVYKDGRSLLTSANSKIAFLIQEARKLWELKDATKTEISRHKISPVTREWIVKVEMIRREVRELETKYNDERKHPWRLKRKQVQGLLEEGNLKREVLVTKLIEPVRKIHAPKLEHNSSLHQVLEDVVSFLDNKQIRKIGIWETMGTGKITIMQNLNNQKDITKMFDIVIWVTVSKEWSLKKLQGAIMQRLKLNMQNNIGIEENTCRISIELKGKKYLIILDKFMTLLIYMNKVVLVSRLCDICKDMEADELINVKPLSDHEAFSMFKGKVGQSIHFPGIKPNRVARTFRKKEKHVSLWRDGLNNLFCYDNLDSNAKKVCFLYGVIYPEKCEIYIDYLLECWRANVFIPDADEFVYGKNQFGDARDKGHVILDDLINVSLLKSSEKKKCVKKNKVLGDMTLKISMQIGDSKLLAKPCEGLEEPPNHEEWKQASRISLMDDELCSLPETLNCSDLLTLFIQRNKNLILDFHGTSIESLPSSLSSLICLRGLYLNSCVHLVELLTEIEALVQLEVLDIRETKISLLQIRILVWLKCLRISLSNFGMGSLRDGNGAGSGRVAPIPTPSRLIKIIPIPVPFKKLNGVGWGGTGIINPHTRPALSRLIFF</sequence>
<keyword evidence="2" id="KW-0433">Leucine-rich repeat</keyword>
<evidence type="ECO:0000313" key="5">
    <source>
        <dbReference type="EMBL" id="KAJ9687646.1"/>
    </source>
</evidence>
<dbReference type="SUPFAM" id="SSF52540">
    <property type="entry name" value="P-loop containing nucleoside triphosphate hydrolases"/>
    <property type="match status" value="1"/>
</dbReference>
<protein>
    <recommendedName>
        <fullName evidence="4">NB-ARC domain-containing protein</fullName>
    </recommendedName>
</protein>
<keyword evidence="6" id="KW-1185">Reference proteome</keyword>
<dbReference type="Gene3D" id="1.10.10.10">
    <property type="entry name" value="Winged helix-like DNA-binding domain superfamily/Winged helix DNA-binding domain"/>
    <property type="match status" value="1"/>
</dbReference>
<dbReference type="InterPro" id="IPR032675">
    <property type="entry name" value="LRR_dom_sf"/>
</dbReference>
<proteinExistence type="inferred from homology"/>
<evidence type="ECO:0000313" key="6">
    <source>
        <dbReference type="Proteomes" id="UP001168098"/>
    </source>
</evidence>
<dbReference type="PANTHER" id="PTHR33463">
    <property type="entry name" value="NB-ARC DOMAIN-CONTAINING PROTEIN-RELATED"/>
    <property type="match status" value="1"/>
</dbReference>
<dbReference type="GO" id="GO:0043531">
    <property type="term" value="F:ADP binding"/>
    <property type="evidence" value="ECO:0007669"/>
    <property type="project" value="InterPro"/>
</dbReference>
<dbReference type="PRINTS" id="PR00364">
    <property type="entry name" value="DISEASERSIST"/>
</dbReference>
<gene>
    <name evidence="5" type="ORF">PVL29_016219</name>
</gene>
<dbReference type="Pfam" id="PF00931">
    <property type="entry name" value="NB-ARC"/>
    <property type="match status" value="1"/>
</dbReference>
<evidence type="ECO:0000259" key="4">
    <source>
        <dbReference type="Pfam" id="PF00931"/>
    </source>
</evidence>
<evidence type="ECO:0000256" key="3">
    <source>
        <dbReference type="ARBA" id="ARBA00022821"/>
    </source>
</evidence>
<accession>A0AA38ZEP6</accession>
<comment type="caution">
    <text evidence="5">The sequence shown here is derived from an EMBL/GenBank/DDBJ whole genome shotgun (WGS) entry which is preliminary data.</text>
</comment>
<evidence type="ECO:0000256" key="2">
    <source>
        <dbReference type="ARBA" id="ARBA00022614"/>
    </source>
</evidence>
<dbReference type="AlphaFoldDB" id="A0AA38ZEP6"/>
<name>A0AA38ZEP6_VITRO</name>
<evidence type="ECO:0000256" key="1">
    <source>
        <dbReference type="ARBA" id="ARBA00008894"/>
    </source>
</evidence>
<keyword evidence="3" id="KW-0611">Plant defense</keyword>
<reference evidence="5 6" key="1">
    <citation type="journal article" date="2023" name="BMC Biotechnol.">
        <title>Vitis rotundifolia cv Carlos genome sequencing.</title>
        <authorList>
            <person name="Huff M."/>
            <person name="Hulse-Kemp A."/>
            <person name="Scheffler B."/>
            <person name="Youngblood R."/>
            <person name="Simpson S."/>
            <person name="Babiker E."/>
            <person name="Staton M."/>
        </authorList>
    </citation>
    <scope>NUCLEOTIDE SEQUENCE [LARGE SCALE GENOMIC DNA]</scope>
    <source>
        <tissue evidence="5">Leaf</tissue>
    </source>
</reference>
<dbReference type="InterPro" id="IPR036388">
    <property type="entry name" value="WH-like_DNA-bd_sf"/>
</dbReference>
<dbReference type="GO" id="GO:0006952">
    <property type="term" value="P:defense response"/>
    <property type="evidence" value="ECO:0007669"/>
    <property type="project" value="UniProtKB-KW"/>
</dbReference>
<dbReference type="Proteomes" id="UP001168098">
    <property type="component" value="Unassembled WGS sequence"/>
</dbReference>
<dbReference type="Gene3D" id="3.80.10.10">
    <property type="entry name" value="Ribonuclease Inhibitor"/>
    <property type="match status" value="1"/>
</dbReference>
<dbReference type="EMBL" id="JARBHA010000012">
    <property type="protein sequence ID" value="KAJ9687646.1"/>
    <property type="molecule type" value="Genomic_DNA"/>
</dbReference>
<feature type="domain" description="NB-ARC" evidence="4">
    <location>
        <begin position="135"/>
        <end position="286"/>
    </location>
</feature>
<dbReference type="InterPro" id="IPR027417">
    <property type="entry name" value="P-loop_NTPase"/>
</dbReference>
<organism evidence="5 6">
    <name type="scientific">Vitis rotundifolia</name>
    <name type="common">Muscadine grape</name>
    <dbReference type="NCBI Taxonomy" id="103349"/>
    <lineage>
        <taxon>Eukaryota</taxon>
        <taxon>Viridiplantae</taxon>
        <taxon>Streptophyta</taxon>
        <taxon>Embryophyta</taxon>
        <taxon>Tracheophyta</taxon>
        <taxon>Spermatophyta</taxon>
        <taxon>Magnoliopsida</taxon>
        <taxon>eudicotyledons</taxon>
        <taxon>Gunneridae</taxon>
        <taxon>Pentapetalae</taxon>
        <taxon>rosids</taxon>
        <taxon>Vitales</taxon>
        <taxon>Vitaceae</taxon>
        <taxon>Viteae</taxon>
        <taxon>Vitis</taxon>
    </lineage>
</organism>
<dbReference type="SUPFAM" id="SSF52058">
    <property type="entry name" value="L domain-like"/>
    <property type="match status" value="1"/>
</dbReference>
<dbReference type="Gene3D" id="3.40.50.300">
    <property type="entry name" value="P-loop containing nucleotide triphosphate hydrolases"/>
    <property type="match status" value="1"/>
</dbReference>
<dbReference type="InterPro" id="IPR050905">
    <property type="entry name" value="Plant_NBS-LRR"/>
</dbReference>
<dbReference type="PANTHER" id="PTHR33463:SF209">
    <property type="entry name" value="DISEASE RESISTANCE PROTEIN RPS2-LIKE"/>
    <property type="match status" value="1"/>
</dbReference>
<comment type="similarity">
    <text evidence="1">Belongs to the disease resistance NB-LRR family.</text>
</comment>
<dbReference type="InterPro" id="IPR002182">
    <property type="entry name" value="NB-ARC"/>
</dbReference>